<protein>
    <submittedName>
        <fullName evidence="1">Uncharacterized protein</fullName>
    </submittedName>
</protein>
<dbReference type="EMBL" id="OOFM01000005">
    <property type="protein sequence ID" value="SPL66349.1"/>
    <property type="molecule type" value="Genomic_DNA"/>
</dbReference>
<name>A0A2P9HQJ4_9HYPH</name>
<evidence type="ECO:0000313" key="2">
    <source>
        <dbReference type="Proteomes" id="UP000246073"/>
    </source>
</evidence>
<evidence type="ECO:0000313" key="1">
    <source>
        <dbReference type="EMBL" id="SPL66349.1"/>
    </source>
</evidence>
<sequence>MPVCKQTYPIKQNAPRKERVFYLYARAPKLDEIRDDGVPKMMGL</sequence>
<proteinExistence type="predicted"/>
<dbReference type="Proteomes" id="UP000246073">
    <property type="component" value="Unassembled WGS sequence"/>
</dbReference>
<gene>
    <name evidence="1" type="ORF">OHAE_2216</name>
</gene>
<reference evidence="2" key="1">
    <citation type="submission" date="2017-12" db="EMBL/GenBank/DDBJ databases">
        <authorList>
            <person name="Diaz M."/>
        </authorList>
    </citation>
    <scope>NUCLEOTIDE SEQUENCE [LARGE SCALE GENOMIC DNA]</scope>
    <source>
        <strain evidence="2">FI11154</strain>
    </source>
</reference>
<accession>A0A2P9HQJ4</accession>
<dbReference type="AlphaFoldDB" id="A0A2P9HQJ4"/>
<organism evidence="1 2">
    <name type="scientific">Ochrobactrum soli</name>
    <dbReference type="NCBI Taxonomy" id="2448455"/>
    <lineage>
        <taxon>Bacteria</taxon>
        <taxon>Pseudomonadati</taxon>
        <taxon>Pseudomonadota</taxon>
        <taxon>Alphaproteobacteria</taxon>
        <taxon>Hyphomicrobiales</taxon>
        <taxon>Brucellaceae</taxon>
        <taxon>Brucella/Ochrobactrum group</taxon>
        <taxon>Ochrobactrum</taxon>
    </lineage>
</organism>